<keyword evidence="10" id="KW-1185">Reference proteome</keyword>
<evidence type="ECO:0000313" key="9">
    <source>
        <dbReference type="EMBL" id="CAI8036482.1"/>
    </source>
</evidence>
<evidence type="ECO:0000313" key="10">
    <source>
        <dbReference type="Proteomes" id="UP001174909"/>
    </source>
</evidence>
<organism evidence="9 10">
    <name type="scientific">Geodia barretti</name>
    <name type="common">Barrett's horny sponge</name>
    <dbReference type="NCBI Taxonomy" id="519541"/>
    <lineage>
        <taxon>Eukaryota</taxon>
        <taxon>Metazoa</taxon>
        <taxon>Porifera</taxon>
        <taxon>Demospongiae</taxon>
        <taxon>Heteroscleromorpha</taxon>
        <taxon>Tetractinellida</taxon>
        <taxon>Astrophorina</taxon>
        <taxon>Geodiidae</taxon>
        <taxon>Geodia</taxon>
    </lineage>
</organism>
<feature type="transmembrane region" description="Helical" evidence="6">
    <location>
        <begin position="343"/>
        <end position="364"/>
    </location>
</feature>
<dbReference type="CDD" id="cd00033">
    <property type="entry name" value="CCP"/>
    <property type="match status" value="2"/>
</dbReference>
<evidence type="ECO:0000256" key="7">
    <source>
        <dbReference type="SAM" id="SignalP"/>
    </source>
</evidence>
<dbReference type="AlphaFoldDB" id="A0AA35SW28"/>
<protein>
    <submittedName>
        <fullName evidence="9">Sushi, von Willebrand factor type A, EGF and pentraxin domain-containing protein 1</fullName>
    </submittedName>
</protein>
<feature type="non-terminal residue" evidence="9">
    <location>
        <position position="1"/>
    </location>
</feature>
<feature type="disulfide bond" evidence="4">
    <location>
        <begin position="259"/>
        <end position="286"/>
    </location>
</feature>
<evidence type="ECO:0000256" key="4">
    <source>
        <dbReference type="PROSITE-ProRule" id="PRU00302"/>
    </source>
</evidence>
<evidence type="ECO:0000256" key="6">
    <source>
        <dbReference type="SAM" id="Phobius"/>
    </source>
</evidence>
<dbReference type="Gene3D" id="2.10.70.10">
    <property type="entry name" value="Complement Module, domain 1"/>
    <property type="match status" value="2"/>
</dbReference>
<evidence type="ECO:0000256" key="1">
    <source>
        <dbReference type="ARBA" id="ARBA00022729"/>
    </source>
</evidence>
<evidence type="ECO:0000256" key="5">
    <source>
        <dbReference type="SAM" id="MobiDB-lite"/>
    </source>
</evidence>
<feature type="domain" description="Sushi" evidence="8">
    <location>
        <begin position="225"/>
        <end position="288"/>
    </location>
</feature>
<dbReference type="PANTHER" id="PTHR45656:SF4">
    <property type="entry name" value="PROTEIN CBR-CLEC-78"/>
    <property type="match status" value="1"/>
</dbReference>
<proteinExistence type="predicted"/>
<feature type="chain" id="PRO_5041360231" evidence="7">
    <location>
        <begin position="17"/>
        <end position="617"/>
    </location>
</feature>
<dbReference type="Proteomes" id="UP001174909">
    <property type="component" value="Unassembled WGS sequence"/>
</dbReference>
<gene>
    <name evidence="9" type="ORF">GBAR_LOCUS20442</name>
</gene>
<accession>A0AA35SW28</accession>
<keyword evidence="1 7" id="KW-0732">Signal</keyword>
<comment type="caution">
    <text evidence="9">The sequence shown here is derived from an EMBL/GenBank/DDBJ whole genome shotgun (WGS) entry which is preliminary data.</text>
</comment>
<keyword evidence="6" id="KW-0472">Membrane</keyword>
<feature type="signal peptide" evidence="7">
    <location>
        <begin position="1"/>
        <end position="16"/>
    </location>
</feature>
<dbReference type="InterPro" id="IPR035976">
    <property type="entry name" value="Sushi/SCR/CCP_sf"/>
</dbReference>
<dbReference type="SUPFAM" id="SSF57535">
    <property type="entry name" value="Complement control module/SCR domain"/>
    <property type="match status" value="2"/>
</dbReference>
<evidence type="ECO:0000256" key="3">
    <source>
        <dbReference type="ARBA" id="ARBA00023157"/>
    </source>
</evidence>
<evidence type="ECO:0000259" key="8">
    <source>
        <dbReference type="PROSITE" id="PS50923"/>
    </source>
</evidence>
<keyword evidence="3 4" id="KW-1015">Disulfide bond</keyword>
<dbReference type="EMBL" id="CASHTH010002872">
    <property type="protein sequence ID" value="CAI8036482.1"/>
    <property type="molecule type" value="Genomic_DNA"/>
</dbReference>
<name>A0AA35SW28_GEOBA</name>
<reference evidence="9" key="1">
    <citation type="submission" date="2023-03" db="EMBL/GenBank/DDBJ databases">
        <authorList>
            <person name="Steffen K."/>
            <person name="Cardenas P."/>
        </authorList>
    </citation>
    <scope>NUCLEOTIDE SEQUENCE</scope>
</reference>
<dbReference type="PANTHER" id="PTHR45656">
    <property type="entry name" value="PROTEIN CBR-CLEC-78"/>
    <property type="match status" value="1"/>
</dbReference>
<dbReference type="InterPro" id="IPR051277">
    <property type="entry name" value="SEZ6_CSMD_C4BPB_Regulators"/>
</dbReference>
<dbReference type="PROSITE" id="PS50923">
    <property type="entry name" value="SUSHI"/>
    <property type="match status" value="2"/>
</dbReference>
<keyword evidence="2" id="KW-0677">Repeat</keyword>
<feature type="domain" description="Sushi" evidence="8">
    <location>
        <begin position="553"/>
        <end position="616"/>
    </location>
</feature>
<feature type="disulfide bond" evidence="4">
    <location>
        <begin position="587"/>
        <end position="614"/>
    </location>
</feature>
<feature type="region of interest" description="Disordered" evidence="5">
    <location>
        <begin position="277"/>
        <end position="311"/>
    </location>
</feature>
<feature type="compositionally biased region" description="Acidic residues" evidence="5">
    <location>
        <begin position="284"/>
        <end position="303"/>
    </location>
</feature>
<comment type="caution">
    <text evidence="4">Lacks conserved residue(s) required for the propagation of feature annotation.</text>
</comment>
<keyword evidence="6" id="KW-1133">Transmembrane helix</keyword>
<keyword evidence="6" id="KW-0812">Transmembrane</keyword>
<dbReference type="Pfam" id="PF00084">
    <property type="entry name" value="Sushi"/>
    <property type="match status" value="2"/>
</dbReference>
<dbReference type="InterPro" id="IPR000436">
    <property type="entry name" value="Sushi_SCR_CCP_dom"/>
</dbReference>
<keyword evidence="4" id="KW-0768">Sushi</keyword>
<sequence length="617" mass="68411">MLSIVFLLLSVFCVHAQGVRECPRITLENLESRENSLQSSILVQTYNTNVNPTDPFIVVEDMHIVCEAVGTNRDTFRYVSVVVRQKCSGFNCPEGTRDVLTTVQYDFECSASNEWIAEAFGSKAIREDNPEADLDTEPLRKCSACARPLAGADPVTHCRRKSTVLYIKMIGCIDYALQLLQHVPLAVIKDSCSATGLGTDCCNFYHQDECVEECPEESHVVDEDYNCVEPVECPALQNPTNGTVTYDERVYPNEAVYECEDGFELSGEATRECQIDGDWTNDAPECEPEEEEEEEEEEEDDGESSSSSSSGISNAELGIVVAVVVLFFLIVVGVFVTFIAVWAYLFVMSCWLSIAVLLLSVYHARAAQGGVRECERITIQDLRSRNNFLQSSILVQTYNPNVNPTNPFIVVNDMHIVCEASAATRDRYRYVSVVVSQTCSGSLCTTEADVLVQYDFECSTSNEWIAESFGRDMEHIREDDPEADFDTEPLYNCSACAADLSGADSVTHCLPCSGCDEGLMLCDGRLGTCCTYYFEDMCVEECPEECHVVDEDFNCVKPVECPALKNPTNGTVTYDERVYPNEAVYECKNGFELSGGATRKCQIDGDWSGDAPACEPE</sequence>
<dbReference type="SMART" id="SM00032">
    <property type="entry name" value="CCP"/>
    <property type="match status" value="2"/>
</dbReference>
<evidence type="ECO:0000256" key="2">
    <source>
        <dbReference type="ARBA" id="ARBA00022737"/>
    </source>
</evidence>
<feature type="transmembrane region" description="Helical" evidence="6">
    <location>
        <begin position="317"/>
        <end position="336"/>
    </location>
</feature>